<feature type="coiled-coil region" evidence="5">
    <location>
        <begin position="152"/>
        <end position="200"/>
    </location>
</feature>
<feature type="compositionally biased region" description="Basic and acidic residues" evidence="6">
    <location>
        <begin position="220"/>
        <end position="237"/>
    </location>
</feature>
<dbReference type="PROSITE" id="PS50089">
    <property type="entry name" value="ZF_RING_2"/>
    <property type="match status" value="1"/>
</dbReference>
<dbReference type="Gene3D" id="3.30.40.10">
    <property type="entry name" value="Zinc/RING finger domain, C3HC4 (zinc finger)"/>
    <property type="match status" value="1"/>
</dbReference>
<dbReference type="Gramene" id="mRNA:HanXRQr2_Chr03g0119881">
    <property type="protein sequence ID" value="mRNA:HanXRQr2_Chr03g0119881"/>
    <property type="gene ID" value="HanXRQr2_Chr03g0119881"/>
</dbReference>
<dbReference type="OMA" id="CWEEEAC"/>
<dbReference type="PANTHER" id="PTHR42647">
    <property type="entry name" value="SBP (S-RIBONUCLEASE BINDING PROTEIN) FAMILY PROTEIN"/>
    <property type="match status" value="1"/>
</dbReference>
<evidence type="ECO:0000256" key="5">
    <source>
        <dbReference type="SAM" id="Coils"/>
    </source>
</evidence>
<keyword evidence="1" id="KW-0479">Metal-binding</keyword>
<dbReference type="Proteomes" id="UP000215914">
    <property type="component" value="Chromosome 3"/>
</dbReference>
<dbReference type="STRING" id="4232.A0A251V8S8"/>
<dbReference type="CDD" id="cd16649">
    <property type="entry name" value="mRING-HC-C3HC5_CGRF1-like"/>
    <property type="match status" value="1"/>
</dbReference>
<dbReference type="AlphaFoldDB" id="A0A251V8S8"/>
<evidence type="ECO:0000256" key="6">
    <source>
        <dbReference type="SAM" id="MobiDB-lite"/>
    </source>
</evidence>
<dbReference type="InterPro" id="IPR001841">
    <property type="entry name" value="Znf_RING"/>
</dbReference>
<evidence type="ECO:0000256" key="1">
    <source>
        <dbReference type="ARBA" id="ARBA00022723"/>
    </source>
</evidence>
<accession>A0A251V8S8</accession>
<dbReference type="GO" id="GO:0008270">
    <property type="term" value="F:zinc ion binding"/>
    <property type="evidence" value="ECO:0007669"/>
    <property type="project" value="UniProtKB-KW"/>
</dbReference>
<protein>
    <submittedName>
        <fullName evidence="9">Putative SBP (S-ribonuclease binding protein) family protein</fullName>
    </submittedName>
    <submittedName>
        <fullName evidence="8">Transcription factor C2H2 family</fullName>
    </submittedName>
</protein>
<dbReference type="Pfam" id="PF13920">
    <property type="entry name" value="zf-C3HC4_3"/>
    <property type="match status" value="1"/>
</dbReference>
<dbReference type="InParanoid" id="A0A251V8S8"/>
<keyword evidence="10" id="KW-1185">Reference proteome</keyword>
<reference evidence="9" key="2">
    <citation type="submission" date="2017-02" db="EMBL/GenBank/DDBJ databases">
        <title>Sunflower complete genome.</title>
        <authorList>
            <person name="Langlade N."/>
            <person name="Munos S."/>
        </authorList>
    </citation>
    <scope>NUCLEOTIDE SEQUENCE [LARGE SCALE GENOMIC DNA]</scope>
    <source>
        <tissue evidence="9">Leaves</tissue>
    </source>
</reference>
<reference evidence="8 10" key="1">
    <citation type="journal article" date="2017" name="Nature">
        <title>The sunflower genome provides insights into oil metabolism, flowering and Asterid evolution.</title>
        <authorList>
            <person name="Badouin H."/>
            <person name="Gouzy J."/>
            <person name="Grassa C.J."/>
            <person name="Murat F."/>
            <person name="Staton S.E."/>
            <person name="Cottret L."/>
            <person name="Lelandais-Briere C."/>
            <person name="Owens G.L."/>
            <person name="Carrere S."/>
            <person name="Mayjonade B."/>
            <person name="Legrand L."/>
            <person name="Gill N."/>
            <person name="Kane N.C."/>
            <person name="Bowers J.E."/>
            <person name="Hubner S."/>
            <person name="Bellec A."/>
            <person name="Berard A."/>
            <person name="Berges H."/>
            <person name="Blanchet N."/>
            <person name="Boniface M.C."/>
            <person name="Brunel D."/>
            <person name="Catrice O."/>
            <person name="Chaidir N."/>
            <person name="Claudel C."/>
            <person name="Donnadieu C."/>
            <person name="Faraut T."/>
            <person name="Fievet G."/>
            <person name="Helmstetter N."/>
            <person name="King M."/>
            <person name="Knapp S.J."/>
            <person name="Lai Z."/>
            <person name="Le Paslier M.C."/>
            <person name="Lippi Y."/>
            <person name="Lorenzon L."/>
            <person name="Mandel J.R."/>
            <person name="Marage G."/>
            <person name="Marchand G."/>
            <person name="Marquand E."/>
            <person name="Bret-Mestries E."/>
            <person name="Morien E."/>
            <person name="Nambeesan S."/>
            <person name="Nguyen T."/>
            <person name="Pegot-Espagnet P."/>
            <person name="Pouilly N."/>
            <person name="Raftis F."/>
            <person name="Sallet E."/>
            <person name="Schiex T."/>
            <person name="Thomas J."/>
            <person name="Vandecasteele C."/>
            <person name="Vares D."/>
            <person name="Vear F."/>
            <person name="Vautrin S."/>
            <person name="Crespi M."/>
            <person name="Mangin B."/>
            <person name="Burke J.M."/>
            <person name="Salse J."/>
            <person name="Munos S."/>
            <person name="Vincourt P."/>
            <person name="Rieseberg L.H."/>
            <person name="Langlade N.B."/>
        </authorList>
    </citation>
    <scope>NUCLEOTIDE SEQUENCE [LARGE SCALE GENOMIC DNA]</scope>
    <source>
        <strain evidence="10">cv. SF193</strain>
        <tissue evidence="8">Leaves</tissue>
    </source>
</reference>
<proteinExistence type="predicted"/>
<sequence>MAVEASHFTLFSPPNIEMMYQNNGSMAYGTKPEKLLPAYHFRPTDAFPATVSRKRSRDSSSFIPVPFSVQNVDSKGNRVGELTFLAGDISSQMYQQQSEIDRLIAHHTEKVRSEMEQIQKQNTMRMITAVNEAITKRLKTKEDEYLKIGRLNWTLEEKVKSLNIENEILKELVQTNEATANALRNKLQQVLAQVQQQQQQQHHFDSDAQSYCGSNYEEDNRQVAENDDGEGKRKVSGNDENEDCKTTSRYGRMKRWCRRCEKEESCVLLLPCRHLCVCTLCVSSISFCPVCNVAKTAGVMVNMSSS</sequence>
<evidence type="ECO:0000256" key="4">
    <source>
        <dbReference type="PROSITE-ProRule" id="PRU00175"/>
    </source>
</evidence>
<evidence type="ECO:0000259" key="7">
    <source>
        <dbReference type="PROSITE" id="PS50089"/>
    </source>
</evidence>
<name>A0A251V8S8_HELAN</name>
<keyword evidence="3" id="KW-0862">Zinc</keyword>
<keyword evidence="5" id="KW-0175">Coiled coil</keyword>
<evidence type="ECO:0000313" key="9">
    <source>
        <dbReference type="EMBL" id="OTG31679.1"/>
    </source>
</evidence>
<feature type="domain" description="RING-type" evidence="7">
    <location>
        <begin position="257"/>
        <end position="292"/>
    </location>
</feature>
<dbReference type="OrthoDB" id="1711136at2759"/>
<reference evidence="8" key="3">
    <citation type="submission" date="2020-06" db="EMBL/GenBank/DDBJ databases">
        <title>Helianthus annuus Genome sequencing and assembly Release 2.</title>
        <authorList>
            <person name="Gouzy J."/>
            <person name="Langlade N."/>
            <person name="Munos S."/>
        </authorList>
    </citation>
    <scope>NUCLEOTIDE SEQUENCE</scope>
    <source>
        <tissue evidence="8">Leaves</tissue>
    </source>
</reference>
<dbReference type="GO" id="GO:0004842">
    <property type="term" value="F:ubiquitin-protein transferase activity"/>
    <property type="evidence" value="ECO:0000318"/>
    <property type="project" value="GO_Central"/>
</dbReference>
<dbReference type="EMBL" id="MNCJ02000318">
    <property type="protein sequence ID" value="KAF5815153.1"/>
    <property type="molecule type" value="Genomic_DNA"/>
</dbReference>
<dbReference type="EMBL" id="CM007892">
    <property type="protein sequence ID" value="OTG31679.1"/>
    <property type="molecule type" value="Genomic_DNA"/>
</dbReference>
<dbReference type="InterPro" id="IPR013083">
    <property type="entry name" value="Znf_RING/FYVE/PHD"/>
</dbReference>
<gene>
    <name evidence="9" type="ORF">HannXRQ_Chr03g0078351</name>
    <name evidence="8" type="ORF">HanXRQr2_Chr03g0119881</name>
</gene>
<dbReference type="GO" id="GO:0043067">
    <property type="term" value="P:regulation of programmed cell death"/>
    <property type="evidence" value="ECO:0000318"/>
    <property type="project" value="GO_Central"/>
</dbReference>
<evidence type="ECO:0000313" key="10">
    <source>
        <dbReference type="Proteomes" id="UP000215914"/>
    </source>
</evidence>
<evidence type="ECO:0000256" key="2">
    <source>
        <dbReference type="ARBA" id="ARBA00022771"/>
    </source>
</evidence>
<evidence type="ECO:0000256" key="3">
    <source>
        <dbReference type="ARBA" id="ARBA00022833"/>
    </source>
</evidence>
<dbReference type="PANTHER" id="PTHR42647:SF45">
    <property type="entry name" value="TRANSCRIPTION FACTOR C2H2 FAMILY"/>
    <property type="match status" value="1"/>
</dbReference>
<organism evidence="9 10">
    <name type="scientific">Helianthus annuus</name>
    <name type="common">Common sunflower</name>
    <dbReference type="NCBI Taxonomy" id="4232"/>
    <lineage>
        <taxon>Eukaryota</taxon>
        <taxon>Viridiplantae</taxon>
        <taxon>Streptophyta</taxon>
        <taxon>Embryophyta</taxon>
        <taxon>Tracheophyta</taxon>
        <taxon>Spermatophyta</taxon>
        <taxon>Magnoliopsida</taxon>
        <taxon>eudicotyledons</taxon>
        <taxon>Gunneridae</taxon>
        <taxon>Pentapetalae</taxon>
        <taxon>asterids</taxon>
        <taxon>campanulids</taxon>
        <taxon>Asterales</taxon>
        <taxon>Asteraceae</taxon>
        <taxon>Asteroideae</taxon>
        <taxon>Heliantheae alliance</taxon>
        <taxon>Heliantheae</taxon>
        <taxon>Helianthus</taxon>
    </lineage>
</organism>
<evidence type="ECO:0000313" key="8">
    <source>
        <dbReference type="EMBL" id="KAF5815153.1"/>
    </source>
</evidence>
<keyword evidence="2 4" id="KW-0863">Zinc-finger</keyword>
<feature type="region of interest" description="Disordered" evidence="6">
    <location>
        <begin position="220"/>
        <end position="245"/>
    </location>
</feature>